<reference evidence="1 2" key="1">
    <citation type="submission" date="2018-05" db="EMBL/GenBank/DDBJ databases">
        <title>Genomic Encyclopedia of Type Strains, Phase IV (KMG-IV): sequencing the most valuable type-strain genomes for metagenomic binning, comparative biology and taxonomic classification.</title>
        <authorList>
            <person name="Goeker M."/>
        </authorList>
    </citation>
    <scope>NUCLEOTIDE SEQUENCE [LARGE SCALE GENOMIC DNA]</scope>
    <source>
        <strain evidence="1 2">DSM 44717</strain>
    </source>
</reference>
<accession>A0A317N1Y9</accession>
<dbReference type="AlphaFoldDB" id="A0A317N1Y9"/>
<evidence type="ECO:0000313" key="1">
    <source>
        <dbReference type="EMBL" id="PWV66960.1"/>
    </source>
</evidence>
<dbReference type="RefSeq" id="WP_146229494.1">
    <property type="nucleotide sequence ID" value="NZ_QGTL01000022.1"/>
</dbReference>
<protein>
    <submittedName>
        <fullName evidence="1">Uncharacterized protein</fullName>
    </submittedName>
</protein>
<name>A0A317N1Y9_9NOCA</name>
<evidence type="ECO:0000313" key="2">
    <source>
        <dbReference type="Proteomes" id="UP000246410"/>
    </source>
</evidence>
<keyword evidence="2" id="KW-1185">Reference proteome</keyword>
<gene>
    <name evidence="1" type="ORF">DFR69_12225</name>
</gene>
<sequence>MSITFTGDPQAMQGCANSTASCLSELEGHLRGIIGVQGGLQTAVVSQGTGAAINTKLGDAHRAGTTLGGTLQEIITALGDFGVKADTQDLEGGARINSVAGADGQFDGGSAAGVSTSKVDTTSW</sequence>
<dbReference type="Proteomes" id="UP000246410">
    <property type="component" value="Unassembled WGS sequence"/>
</dbReference>
<comment type="caution">
    <text evidence="1">The sequence shown here is derived from an EMBL/GenBank/DDBJ whole genome shotgun (WGS) entry which is preliminary data.</text>
</comment>
<dbReference type="EMBL" id="QGTL01000022">
    <property type="protein sequence ID" value="PWV66960.1"/>
    <property type="molecule type" value="Genomic_DNA"/>
</dbReference>
<organism evidence="1 2">
    <name type="scientific">Nocardia neocaledoniensis</name>
    <dbReference type="NCBI Taxonomy" id="236511"/>
    <lineage>
        <taxon>Bacteria</taxon>
        <taxon>Bacillati</taxon>
        <taxon>Actinomycetota</taxon>
        <taxon>Actinomycetes</taxon>
        <taxon>Mycobacteriales</taxon>
        <taxon>Nocardiaceae</taxon>
        <taxon>Nocardia</taxon>
    </lineage>
</organism>
<proteinExistence type="predicted"/>